<evidence type="ECO:0000256" key="1">
    <source>
        <dbReference type="SAM" id="MobiDB-lite"/>
    </source>
</evidence>
<evidence type="ECO:0000313" key="3">
    <source>
        <dbReference type="Proteomes" id="UP000218334"/>
    </source>
</evidence>
<sequence length="394" mass="42119">MSRLESYSNPGQDHPRPSTSSECHHIFPLCAELSEAASCLPADTPDAIKNFCEIVLQKLPKDASSIKSFQIELFNSLLVDLMSVSLEYTIDPSSVEPPVARIRHVDDDRPGELSTDIDFSRIPLLEDVLDATKSSAASLYLTLDVIDTDSPSPSQPPFSCYFIPDDKGLGGSGKVIEVDCNGKPNTRTSDESTHDKGGIHTEPSVEDLQADQFKNTKTDNFPATCSAPNPVTIHNESASSAPVVKVINIAPRTRPRSNTFVMAAPPQLPRIPVPTRYVDPPASSSSVASSSTFAVSTGSLCSGTPSDVTKNNDSSDSKEKGQVVSTLATDPQGQASKGQEVSSVAKSWPKPGAHTTAGVQSNKRSRDESPDLVDQELSQRPCKIGRKSNDGRGI</sequence>
<protein>
    <submittedName>
        <fullName evidence="2">Uncharacterized protein</fullName>
    </submittedName>
</protein>
<name>A0A2H3BS56_9AGAR</name>
<feature type="region of interest" description="Disordered" evidence="1">
    <location>
        <begin position="269"/>
        <end position="394"/>
    </location>
</feature>
<evidence type="ECO:0000313" key="2">
    <source>
        <dbReference type="EMBL" id="PBK65916.1"/>
    </source>
</evidence>
<dbReference type="Proteomes" id="UP000218334">
    <property type="component" value="Unassembled WGS sequence"/>
</dbReference>
<organism evidence="2 3">
    <name type="scientific">Armillaria solidipes</name>
    <dbReference type="NCBI Taxonomy" id="1076256"/>
    <lineage>
        <taxon>Eukaryota</taxon>
        <taxon>Fungi</taxon>
        <taxon>Dikarya</taxon>
        <taxon>Basidiomycota</taxon>
        <taxon>Agaricomycotina</taxon>
        <taxon>Agaricomycetes</taxon>
        <taxon>Agaricomycetidae</taxon>
        <taxon>Agaricales</taxon>
        <taxon>Marasmiineae</taxon>
        <taxon>Physalacriaceae</taxon>
        <taxon>Armillaria</taxon>
    </lineage>
</organism>
<keyword evidence="3" id="KW-1185">Reference proteome</keyword>
<proteinExistence type="predicted"/>
<feature type="compositionally biased region" description="Polar residues" evidence="1">
    <location>
        <begin position="300"/>
        <end position="312"/>
    </location>
</feature>
<feature type="region of interest" description="Disordered" evidence="1">
    <location>
        <begin position="183"/>
        <end position="202"/>
    </location>
</feature>
<dbReference type="EMBL" id="KZ293443">
    <property type="protein sequence ID" value="PBK65916.1"/>
    <property type="molecule type" value="Genomic_DNA"/>
</dbReference>
<feature type="compositionally biased region" description="Polar residues" evidence="1">
    <location>
        <begin position="323"/>
        <end position="345"/>
    </location>
</feature>
<accession>A0A2H3BS56</accession>
<reference evidence="3" key="1">
    <citation type="journal article" date="2017" name="Nat. Ecol. Evol.">
        <title>Genome expansion and lineage-specific genetic innovations in the forest pathogenic fungi Armillaria.</title>
        <authorList>
            <person name="Sipos G."/>
            <person name="Prasanna A.N."/>
            <person name="Walter M.C."/>
            <person name="O'Connor E."/>
            <person name="Balint B."/>
            <person name="Krizsan K."/>
            <person name="Kiss B."/>
            <person name="Hess J."/>
            <person name="Varga T."/>
            <person name="Slot J."/>
            <person name="Riley R."/>
            <person name="Boka B."/>
            <person name="Rigling D."/>
            <person name="Barry K."/>
            <person name="Lee J."/>
            <person name="Mihaltcheva S."/>
            <person name="LaButti K."/>
            <person name="Lipzen A."/>
            <person name="Waldron R."/>
            <person name="Moloney N.M."/>
            <person name="Sperisen C."/>
            <person name="Kredics L."/>
            <person name="Vagvoelgyi C."/>
            <person name="Patrignani A."/>
            <person name="Fitzpatrick D."/>
            <person name="Nagy I."/>
            <person name="Doyle S."/>
            <person name="Anderson J.B."/>
            <person name="Grigoriev I.V."/>
            <person name="Gueldener U."/>
            <person name="Muensterkoetter M."/>
            <person name="Nagy L.G."/>
        </authorList>
    </citation>
    <scope>NUCLEOTIDE SEQUENCE [LARGE SCALE GENOMIC DNA]</scope>
    <source>
        <strain evidence="3">28-4</strain>
    </source>
</reference>
<dbReference type="AlphaFoldDB" id="A0A2H3BS56"/>
<gene>
    <name evidence="2" type="ORF">ARMSODRAFT_1087155</name>
</gene>
<feature type="compositionally biased region" description="Low complexity" evidence="1">
    <location>
        <begin position="282"/>
        <end position="299"/>
    </location>
</feature>
<feature type="region of interest" description="Disordered" evidence="1">
    <location>
        <begin position="1"/>
        <end position="20"/>
    </location>
</feature>
<feature type="compositionally biased region" description="Basic and acidic residues" evidence="1">
    <location>
        <begin position="188"/>
        <end position="199"/>
    </location>
</feature>